<proteinExistence type="predicted"/>
<dbReference type="KEGG" id="tje:TJEJU_3278"/>
<dbReference type="Pfam" id="PF19265">
    <property type="entry name" value="DUF5908"/>
    <property type="match status" value="1"/>
</dbReference>
<evidence type="ECO:0000313" key="1">
    <source>
        <dbReference type="EMBL" id="SNR16929.1"/>
    </source>
</evidence>
<keyword evidence="2" id="KW-1185">Reference proteome</keyword>
<gene>
    <name evidence="1" type="ORF">TJEJU_3278</name>
</gene>
<organism evidence="1 2">
    <name type="scientific">Tenacibaculum jejuense</name>
    <dbReference type="NCBI Taxonomy" id="584609"/>
    <lineage>
        <taxon>Bacteria</taxon>
        <taxon>Pseudomonadati</taxon>
        <taxon>Bacteroidota</taxon>
        <taxon>Flavobacteriia</taxon>
        <taxon>Flavobacteriales</taxon>
        <taxon>Flavobacteriaceae</taxon>
        <taxon>Tenacibaculum</taxon>
    </lineage>
</organism>
<evidence type="ECO:0000313" key="2">
    <source>
        <dbReference type="Proteomes" id="UP000215214"/>
    </source>
</evidence>
<protein>
    <submittedName>
        <fullName evidence="1">Uncharacterized protein</fullName>
    </submittedName>
</protein>
<dbReference type="EMBL" id="LT899436">
    <property type="protein sequence ID" value="SNR16929.1"/>
    <property type="molecule type" value="Genomic_DNA"/>
</dbReference>
<dbReference type="OrthoDB" id="1454388at2"/>
<dbReference type="Proteomes" id="UP000215214">
    <property type="component" value="Chromosome TJEJU"/>
</dbReference>
<name>A0A238UCN5_9FLAO</name>
<accession>A0A238UCN5</accession>
<dbReference type="AlphaFoldDB" id="A0A238UCN5"/>
<sequence length="53" mass="6252">MPVEIKELVIRAIISEEKKEENMTSVEERNVSTAIIQECVQEVLKVLKRQKRR</sequence>
<dbReference type="InterPro" id="IPR045459">
    <property type="entry name" value="DUF5908"/>
</dbReference>
<dbReference type="RefSeq" id="WP_157730259.1">
    <property type="nucleotide sequence ID" value="NZ_LT899436.1"/>
</dbReference>
<reference evidence="1 2" key="1">
    <citation type="submission" date="2017-07" db="EMBL/GenBank/DDBJ databases">
        <authorList>
            <person name="Sun Z.S."/>
            <person name="Albrecht U."/>
            <person name="Echele G."/>
            <person name="Lee C.C."/>
        </authorList>
    </citation>
    <scope>NUCLEOTIDE SEQUENCE [LARGE SCALE GENOMIC DNA]</scope>
    <source>
        <strain evidence="2">type strain: KCTC 22618</strain>
    </source>
</reference>